<dbReference type="AlphaFoldDB" id="G2ZU27"/>
<proteinExistence type="predicted"/>
<reference evidence="1" key="2">
    <citation type="submission" date="2011-04" db="EMBL/GenBank/DDBJ databases">
        <authorList>
            <person name="Genoscope - CEA"/>
        </authorList>
    </citation>
    <scope>NUCLEOTIDE SEQUENCE</scope>
    <source>
        <strain evidence="1">R229</strain>
    </source>
</reference>
<dbReference type="EMBL" id="FR854077">
    <property type="protein sequence ID" value="CCA82542.1"/>
    <property type="molecule type" value="Genomic_DNA"/>
</dbReference>
<organism evidence="1">
    <name type="scientific">blood disease bacterium R229</name>
    <dbReference type="NCBI Taxonomy" id="741978"/>
    <lineage>
        <taxon>Bacteria</taxon>
        <taxon>Pseudomonadati</taxon>
        <taxon>Pseudomonadota</taxon>
        <taxon>Betaproteobacteria</taxon>
        <taxon>Burkholderiales</taxon>
        <taxon>Burkholderiaceae</taxon>
        <taxon>Ralstonia</taxon>
        <taxon>Ralstonia solanacearum species complex</taxon>
    </lineage>
</organism>
<protein>
    <submittedName>
        <fullName evidence="1">Uncharacterized protein</fullName>
    </submittedName>
</protein>
<accession>G2ZU27</accession>
<gene>
    <name evidence="1" type="ORF">BDB_mp10148</name>
</gene>
<reference evidence="1" key="1">
    <citation type="journal article" date="2011" name="PLoS ONE">
        <title>Ralstonia syzygii, the Blood Disease Bacterium and some Asian R. solanacearum strains form a single genomic species despite divergent lifestyles.</title>
        <authorList>
            <person name="Remenant B."/>
            <person name="de Cambiaire J.C."/>
            <person name="Cellier G."/>
            <person name="Jacobs J.M."/>
            <person name="Mangenot S."/>
            <person name="Barbe V."/>
            <person name="Lajus A."/>
            <person name="Vallenet D."/>
            <person name="Medigue C."/>
            <person name="Fegan M."/>
            <person name="Allen C."/>
            <person name="Prior P."/>
        </authorList>
    </citation>
    <scope>NUCLEOTIDE SEQUENCE</scope>
    <source>
        <strain evidence="1">R229</strain>
    </source>
</reference>
<sequence length="242" mass="26609">MSHFLGITTLHLPSHLAKSRHGVFYFRLTFRTGGVTTERRISLRTKNPQEARFKALCLSGIMTVRKQEQQRGAALDYLSTAGNIAGQRPDSDFLLNLLHRVDRQRLAELAGLSLEAVNELLTSTAEPDTRRLDIEMPGGFAIRNVNSDEDMGRAVHILKALNLSPEALAEPVRIFVGEAVKKTLPACLCESFTKQDSELVHGRLPVEGSPDGLGQHIAQRQPEQLDGGLVIGEVTARLDDLA</sequence>
<name>G2ZU27_9RALS</name>
<evidence type="ECO:0000313" key="1">
    <source>
        <dbReference type="EMBL" id="CCA82542.1"/>
    </source>
</evidence>